<accession>A0A5C2S468</accession>
<evidence type="ECO:0000256" key="1">
    <source>
        <dbReference type="ARBA" id="ARBA00005775"/>
    </source>
</evidence>
<dbReference type="InterPro" id="IPR003890">
    <property type="entry name" value="MIF4G-like_typ-3"/>
</dbReference>
<comment type="similarity">
    <text evidence="1">Belongs to the eukaryotic initiation factor 4G family.</text>
</comment>
<gene>
    <name evidence="6" type="ORF">L227DRAFT_506397</name>
</gene>
<evidence type="ECO:0000256" key="2">
    <source>
        <dbReference type="ARBA" id="ARBA00022540"/>
    </source>
</evidence>
<dbReference type="Gene3D" id="1.25.40.180">
    <property type="match status" value="1"/>
</dbReference>
<dbReference type="Pfam" id="PF02854">
    <property type="entry name" value="MIF4G"/>
    <property type="match status" value="1"/>
</dbReference>
<dbReference type="GO" id="GO:0016281">
    <property type="term" value="C:eukaryotic translation initiation factor 4F complex"/>
    <property type="evidence" value="ECO:0007669"/>
    <property type="project" value="TreeGrafter"/>
</dbReference>
<evidence type="ECO:0000256" key="3">
    <source>
        <dbReference type="ARBA" id="ARBA00022917"/>
    </source>
</evidence>
<sequence>MPTCGGSSFGRTPKSPAATLKPAPPCSRSLPANGPTPASPAKEDEPITCDDTIRALLNELLGQFDSVSDQIIACVNQLDRESSDGALRRVARIVHNRATAAQTSSAMYARLCKKMVEQISLDIRDETIRNAQGKPITGGQLFRKHLLILCEEDFERLWSTQGAGASATIAQITEEVPEAGVNSHLDDDRRSSVIAFMCELFKQGVLTERVMHNSIKLLLNKADSPEAIECLCTLFNSVGKILDSPRARAHMHVYFSRLQELVISSSVDGRTRAMVRNVIALRERGWNSRLDDYA</sequence>
<dbReference type="GO" id="GO:0003743">
    <property type="term" value="F:translation initiation factor activity"/>
    <property type="evidence" value="ECO:0007669"/>
    <property type="project" value="UniProtKB-KW"/>
</dbReference>
<evidence type="ECO:0000256" key="4">
    <source>
        <dbReference type="SAM" id="MobiDB-lite"/>
    </source>
</evidence>
<dbReference type="SMART" id="SM00543">
    <property type="entry name" value="MIF4G"/>
    <property type="match status" value="1"/>
</dbReference>
<keyword evidence="3" id="KW-0648">Protein biosynthesis</keyword>
<reference evidence="6" key="1">
    <citation type="journal article" date="2018" name="Genome Biol. Evol.">
        <title>Genomics and development of Lentinus tigrinus, a white-rot wood-decaying mushroom with dimorphic fruiting bodies.</title>
        <authorList>
            <person name="Wu B."/>
            <person name="Xu Z."/>
            <person name="Knudson A."/>
            <person name="Carlson A."/>
            <person name="Chen N."/>
            <person name="Kovaka S."/>
            <person name="LaButti K."/>
            <person name="Lipzen A."/>
            <person name="Pennachio C."/>
            <person name="Riley R."/>
            <person name="Schakwitz W."/>
            <person name="Umezawa K."/>
            <person name="Ohm R.A."/>
            <person name="Grigoriev I.V."/>
            <person name="Nagy L.G."/>
            <person name="Gibbons J."/>
            <person name="Hibbett D."/>
        </authorList>
    </citation>
    <scope>NUCLEOTIDE SEQUENCE [LARGE SCALE GENOMIC DNA]</scope>
    <source>
        <strain evidence="6">ALCF2SS1-6</strain>
    </source>
</reference>
<feature type="domain" description="MIF4G" evidence="5">
    <location>
        <begin position="50"/>
        <end position="285"/>
    </location>
</feature>
<keyword evidence="7" id="KW-1185">Reference proteome</keyword>
<dbReference type="EMBL" id="ML122279">
    <property type="protein sequence ID" value="RPD57689.1"/>
    <property type="molecule type" value="Genomic_DNA"/>
</dbReference>
<evidence type="ECO:0000259" key="5">
    <source>
        <dbReference type="SMART" id="SM00543"/>
    </source>
</evidence>
<keyword evidence="2" id="KW-0396">Initiation factor</keyword>
<dbReference type="OrthoDB" id="514777at2759"/>
<feature type="compositionally biased region" description="Polar residues" evidence="4">
    <location>
        <begin position="1"/>
        <end position="10"/>
    </location>
</feature>
<protein>
    <submittedName>
        <fullName evidence="6">ARM repeat-containing protein</fullName>
    </submittedName>
</protein>
<dbReference type="Proteomes" id="UP000313359">
    <property type="component" value="Unassembled WGS sequence"/>
</dbReference>
<dbReference type="AlphaFoldDB" id="A0A5C2S468"/>
<dbReference type="PANTHER" id="PTHR23253">
    <property type="entry name" value="EUKARYOTIC TRANSLATION INITIATION FACTOR 4 GAMMA"/>
    <property type="match status" value="1"/>
</dbReference>
<evidence type="ECO:0000313" key="6">
    <source>
        <dbReference type="EMBL" id="RPD57689.1"/>
    </source>
</evidence>
<name>A0A5C2S468_9APHY</name>
<feature type="region of interest" description="Disordered" evidence="4">
    <location>
        <begin position="1"/>
        <end position="46"/>
    </location>
</feature>
<dbReference type="STRING" id="1328759.A0A5C2S468"/>
<organism evidence="6 7">
    <name type="scientific">Lentinus tigrinus ALCF2SS1-6</name>
    <dbReference type="NCBI Taxonomy" id="1328759"/>
    <lineage>
        <taxon>Eukaryota</taxon>
        <taxon>Fungi</taxon>
        <taxon>Dikarya</taxon>
        <taxon>Basidiomycota</taxon>
        <taxon>Agaricomycotina</taxon>
        <taxon>Agaricomycetes</taxon>
        <taxon>Polyporales</taxon>
        <taxon>Polyporaceae</taxon>
        <taxon>Lentinus</taxon>
    </lineage>
</organism>
<dbReference type="InterPro" id="IPR016024">
    <property type="entry name" value="ARM-type_fold"/>
</dbReference>
<dbReference type="GO" id="GO:0003729">
    <property type="term" value="F:mRNA binding"/>
    <property type="evidence" value="ECO:0007669"/>
    <property type="project" value="TreeGrafter"/>
</dbReference>
<dbReference type="SUPFAM" id="SSF48371">
    <property type="entry name" value="ARM repeat"/>
    <property type="match status" value="1"/>
</dbReference>
<proteinExistence type="inferred from homology"/>
<evidence type="ECO:0000313" key="7">
    <source>
        <dbReference type="Proteomes" id="UP000313359"/>
    </source>
</evidence>
<dbReference type="PANTHER" id="PTHR23253:SF9">
    <property type="entry name" value="EUKARYOTIC TRANSLATION INITIATION FACTOR 4 GAMMA 2"/>
    <property type="match status" value="1"/>
</dbReference>